<accession>A0A974XEQ9</accession>
<organism evidence="2 3">
    <name type="scientific">Alkalibacter rhizosphaerae</name>
    <dbReference type="NCBI Taxonomy" id="2815577"/>
    <lineage>
        <taxon>Bacteria</taxon>
        <taxon>Bacillati</taxon>
        <taxon>Bacillota</taxon>
        <taxon>Clostridia</taxon>
        <taxon>Eubacteriales</taxon>
        <taxon>Eubacteriaceae</taxon>
        <taxon>Alkalibacter</taxon>
    </lineage>
</organism>
<proteinExistence type="predicted"/>
<protein>
    <submittedName>
        <fullName evidence="2">(2Fe-2S)-binding protein</fullName>
    </submittedName>
</protein>
<evidence type="ECO:0000313" key="2">
    <source>
        <dbReference type="EMBL" id="QSX08502.1"/>
    </source>
</evidence>
<dbReference type="Gene3D" id="1.10.10.1100">
    <property type="entry name" value="BFD-like [2Fe-2S]-binding domain"/>
    <property type="match status" value="2"/>
</dbReference>
<dbReference type="KEGG" id="alka:J0B03_12090"/>
<keyword evidence="3" id="KW-1185">Reference proteome</keyword>
<reference evidence="2" key="1">
    <citation type="submission" date="2021-03" db="EMBL/GenBank/DDBJ databases">
        <title>Alkalibacter marinus sp. nov., isolated from tidal flat sediment.</title>
        <authorList>
            <person name="Namirimu T."/>
            <person name="Yang J.-A."/>
            <person name="Yang S.-H."/>
            <person name="Kim Y.-J."/>
            <person name="Kwon K.K."/>
        </authorList>
    </citation>
    <scope>NUCLEOTIDE SEQUENCE</scope>
    <source>
        <strain evidence="2">ES005</strain>
    </source>
</reference>
<evidence type="ECO:0000313" key="3">
    <source>
        <dbReference type="Proteomes" id="UP000663499"/>
    </source>
</evidence>
<dbReference type="InterPro" id="IPR007419">
    <property type="entry name" value="BFD-like_2Fe2S-bd_dom"/>
</dbReference>
<dbReference type="Proteomes" id="UP000663499">
    <property type="component" value="Chromosome"/>
</dbReference>
<dbReference type="AlphaFoldDB" id="A0A974XEQ9"/>
<dbReference type="InterPro" id="IPR041854">
    <property type="entry name" value="BFD-like_2Fe2S-bd_dom_sf"/>
</dbReference>
<sequence>MAGNRVICTTNNVDYITIRKAMIAGARTKEEIAEKTGACLECEGCKNELGSILASVCGCKQVSLETVVAAVHAGADTVVKVGEATGAGTGVNEETGEPCGRCKPLIQNIIDLGR</sequence>
<feature type="domain" description="BFD-like [2Fe-2S]-binding" evidence="1">
    <location>
        <begin position="56"/>
        <end position="90"/>
    </location>
</feature>
<feature type="domain" description="BFD-like [2Fe-2S]-binding" evidence="1">
    <location>
        <begin position="6"/>
        <end position="54"/>
    </location>
</feature>
<gene>
    <name evidence="2" type="ORF">J0B03_12090</name>
</gene>
<dbReference type="Pfam" id="PF04324">
    <property type="entry name" value="Fer2_BFD"/>
    <property type="match status" value="2"/>
</dbReference>
<dbReference type="EMBL" id="CP071444">
    <property type="protein sequence ID" value="QSX08502.1"/>
    <property type="molecule type" value="Genomic_DNA"/>
</dbReference>
<name>A0A974XEQ9_9FIRM</name>
<evidence type="ECO:0000259" key="1">
    <source>
        <dbReference type="Pfam" id="PF04324"/>
    </source>
</evidence>
<dbReference type="RefSeq" id="WP_207299843.1">
    <property type="nucleotide sequence ID" value="NZ_CP071444.1"/>
</dbReference>